<evidence type="ECO:0000256" key="1">
    <source>
        <dbReference type="ARBA" id="ARBA00006545"/>
    </source>
</evidence>
<evidence type="ECO:0000313" key="9">
    <source>
        <dbReference type="EMBL" id="CAD6923715.1"/>
    </source>
</evidence>
<dbReference type="EMBL" id="LWDD02000052">
    <property type="protein sequence ID" value="KAE8264669.1"/>
    <property type="molecule type" value="Genomic_DNA"/>
</dbReference>
<feature type="region of interest" description="Disordered" evidence="4">
    <location>
        <begin position="1109"/>
        <end position="1134"/>
    </location>
</feature>
<dbReference type="InterPro" id="IPR056748">
    <property type="entry name" value="VPS13-like_C"/>
</dbReference>
<protein>
    <recommendedName>
        <fullName evidence="13">Vacuolar protein sorting-associated protein</fullName>
    </recommendedName>
</protein>
<reference evidence="10" key="1">
    <citation type="submission" date="2016-04" db="EMBL/GenBank/DDBJ databases">
        <authorList>
            <person name="Nguyen H.D."/>
            <person name="Kesanakurti P."/>
            <person name="Cullis J."/>
            <person name="Levesque C.A."/>
            <person name="Hambleton S."/>
        </authorList>
    </citation>
    <scope>NUCLEOTIDE SEQUENCE</scope>
    <source>
        <strain evidence="10">DAOMC 238032</strain>
    </source>
</reference>
<dbReference type="Pfam" id="PF25036">
    <property type="entry name" value="VPS13_VAB"/>
    <property type="match status" value="1"/>
</dbReference>
<evidence type="ECO:0000256" key="4">
    <source>
        <dbReference type="SAM" id="MobiDB-lite"/>
    </source>
</evidence>
<reference evidence="9" key="3">
    <citation type="submission" date="2020-10" db="EMBL/GenBank/DDBJ databases">
        <authorList>
            <person name="Sedaghatjoo S."/>
        </authorList>
    </citation>
    <scope>NUCLEOTIDE SEQUENCE</scope>
    <source>
        <strain evidence="9">AZH3</strain>
    </source>
</reference>
<dbReference type="GO" id="GO:0006623">
    <property type="term" value="P:protein targeting to vacuole"/>
    <property type="evidence" value="ECO:0007669"/>
    <property type="project" value="TreeGrafter"/>
</dbReference>
<feature type="region of interest" description="Disordered" evidence="4">
    <location>
        <begin position="1622"/>
        <end position="1650"/>
    </location>
</feature>
<dbReference type="EMBL" id="CAJHJG010002823">
    <property type="protein sequence ID" value="CAD6923715.1"/>
    <property type="molecule type" value="Genomic_DNA"/>
</dbReference>
<evidence type="ECO:0000256" key="2">
    <source>
        <dbReference type="ARBA" id="ARBA00022448"/>
    </source>
</evidence>
<evidence type="ECO:0000259" key="7">
    <source>
        <dbReference type="Pfam" id="PF25036"/>
    </source>
</evidence>
<evidence type="ECO:0000259" key="8">
    <source>
        <dbReference type="Pfam" id="PF25037"/>
    </source>
</evidence>
<accession>A0A177V9K1</accession>
<dbReference type="Proteomes" id="UP000077671">
    <property type="component" value="Unassembled WGS sequence"/>
</dbReference>
<feature type="domain" description="Chorein N-terminal" evidence="5">
    <location>
        <begin position="1"/>
        <end position="954"/>
    </location>
</feature>
<gene>
    <name evidence="10" type="ORF">A4X03_0g787</name>
    <name evidence="9" type="ORF">JKIAZH3_G8764</name>
</gene>
<name>A0A177V9K1_9BASI</name>
<evidence type="ECO:0000313" key="11">
    <source>
        <dbReference type="Proteomes" id="UP000077671"/>
    </source>
</evidence>
<comment type="caution">
    <text evidence="10">The sequence shown here is derived from an EMBL/GenBank/DDBJ whole genome shotgun (WGS) entry which is preliminary data.</text>
</comment>
<comment type="similarity">
    <text evidence="1">Belongs to the VPS13 family.</text>
</comment>
<feature type="domain" description="Intermembrane lipid transfer protein VPS13-like C-terminal" evidence="8">
    <location>
        <begin position="3099"/>
        <end position="3206"/>
    </location>
</feature>
<feature type="compositionally biased region" description="Polar residues" evidence="4">
    <location>
        <begin position="882"/>
        <end position="894"/>
    </location>
</feature>
<evidence type="ECO:0000313" key="12">
    <source>
        <dbReference type="Proteomes" id="UP000836402"/>
    </source>
</evidence>
<dbReference type="PANTHER" id="PTHR16166">
    <property type="entry name" value="VACUOLAR PROTEIN SORTING-ASSOCIATED PROTEIN VPS13"/>
    <property type="match status" value="1"/>
</dbReference>
<dbReference type="InterPro" id="IPR056747">
    <property type="entry name" value="VPS13-like_M"/>
</dbReference>
<dbReference type="InterPro" id="IPR017148">
    <property type="entry name" value="VPS13_fungi"/>
</dbReference>
<feature type="domain" description="Vacuolar protein sorting-associated protein 13 VPS13 adaptor binding" evidence="7">
    <location>
        <begin position="1999"/>
        <end position="2568"/>
    </location>
</feature>
<dbReference type="PANTHER" id="PTHR16166:SF93">
    <property type="entry name" value="INTERMEMBRANE LIPID TRANSFER PROTEIN VPS13"/>
    <property type="match status" value="1"/>
</dbReference>
<evidence type="ECO:0000313" key="10">
    <source>
        <dbReference type="EMBL" id="KAE8264669.1"/>
    </source>
</evidence>
<organism evidence="10 11">
    <name type="scientific">Tilletia caries</name>
    <name type="common">wheat bunt fungus</name>
    <dbReference type="NCBI Taxonomy" id="13290"/>
    <lineage>
        <taxon>Eukaryota</taxon>
        <taxon>Fungi</taxon>
        <taxon>Dikarya</taxon>
        <taxon>Basidiomycota</taxon>
        <taxon>Ustilaginomycotina</taxon>
        <taxon>Exobasidiomycetes</taxon>
        <taxon>Tilletiales</taxon>
        <taxon>Tilletiaceae</taxon>
        <taxon>Tilletia</taxon>
    </lineage>
</organism>
<feature type="region of interest" description="Disordered" evidence="4">
    <location>
        <begin position="427"/>
        <end position="448"/>
    </location>
</feature>
<dbReference type="InterPro" id="IPR026854">
    <property type="entry name" value="VPS13_N"/>
</dbReference>
<reference evidence="10" key="2">
    <citation type="journal article" date="2019" name="IMA Fungus">
        <title>Genome sequencing and comparison of five Tilletia species to identify candidate genes for the detection of regulated species infecting wheat.</title>
        <authorList>
            <person name="Nguyen H.D.T."/>
            <person name="Sultana T."/>
            <person name="Kesanakurti P."/>
            <person name="Hambleton S."/>
        </authorList>
    </citation>
    <scope>NUCLEOTIDE SEQUENCE</scope>
    <source>
        <strain evidence="10">DAOMC 238032</strain>
    </source>
</reference>
<keyword evidence="2" id="KW-0813">Transport</keyword>
<keyword evidence="12" id="KW-1185">Reference proteome</keyword>
<feature type="region of interest" description="Disordered" evidence="4">
    <location>
        <begin position="859"/>
        <end position="918"/>
    </location>
</feature>
<dbReference type="Pfam" id="PF25033">
    <property type="entry name" value="VPS13_M"/>
    <property type="match status" value="1"/>
</dbReference>
<dbReference type="Proteomes" id="UP000836402">
    <property type="component" value="Unassembled WGS sequence"/>
</dbReference>
<keyword evidence="3" id="KW-0445">Lipid transport</keyword>
<evidence type="ECO:0000259" key="6">
    <source>
        <dbReference type="Pfam" id="PF25033"/>
    </source>
</evidence>
<feature type="compositionally biased region" description="Basic and acidic residues" evidence="4">
    <location>
        <begin position="1114"/>
        <end position="1134"/>
    </location>
</feature>
<evidence type="ECO:0008006" key="13">
    <source>
        <dbReference type="Google" id="ProtNLM"/>
    </source>
</evidence>
<sequence>MLEGVLASVLNRFLASYVDGLNTSQLNIGIWSGDVKLRNLRLKTSALDKFRLPIDVKEGYLGDLTLSIPWSNLKGKPVRVLVENVYLLAAPKNAAADFDEDEEEERAQAAKQEKLANVELLGRNEPQAMGMSEADAQKNESFTSSLITKIIDNVQITVRNIHIRYEDTLSNPSHPFSAGITLAEFSAVSTDGNWNPAFVQSTVDGIHKLARLESLSAYWDTDSTSLAGFEISEAQQKFSELIARQNEIPEHQYILKPVTGAGRLIMRRKMDADTPKMDAELLFEELGFALDDEQYRDIILVTDLFQFYNRQAQYRRLRPSTKELEENRARALLKFAGQAILNEVHEKHRKWSWDHFRDRRDDRKEYVALFKKKQLQTTAANQKQAGIEVAQSDDHTRLRALERKLDYKDIRFYRSIARHELRKERAAQQKDELANATDHGPAQAQANNGGGWLGWMWGGGHQSGQQSGQTGVLNEEQRKELYDAIEWDENASNVALTQAVDLPRDAMKLRLKTRLQTGSLALRSNEKRADILSLVFDSLQGDMIQRVDNFEAQLSLGGLRVYDSTTPNSIYPQLVRIKEHPLGLPERQMSSTETDIKLMEAEVQAESDPDNPFFYVKYENKPLDDRADNALTLKLRSMEIIYHRGYIESVVQFFKPPESELEVIGALIDVASETIEGIRKETRAGLESALENHKTIDMVLDIQAPIIILPENITSQRCQHIVLDAGHIAVRSVIADQSQINTVKSKHNQHYTDEDYRQLEDLMYDRLFVKLESAQLVMGDDLESCMRGLAEQSEEHRMHLIERINIDFTIHNSIIPKAPNLTKFKITGHLPMLKVNFSDRKYKTLMHMIDVSIPRFSEPEEVPTHGAQGNGHPAKPDENGDQGVSTHVVQTQPVRPSGMVRDSSQSLAEIRQERRSRFASQLRSEDEYLVEHEDEQDFQDAEDASADKVNVHQKNFELHFVVDRLQGSIFKSNTDPKKPEKLLVDAVFEGFMLHLAIFPFHMDVDVGLRSLELVDRIVQQDAAFKHLITSKTINEAGMKKSSTSGSTIGKDLVRVKYTRVQADSPEFMSVYEGIDQSINVELSTINIMLTRVSVLAVYDWIMTTFVPEGPPPAAEHEGEEVVDKQKTDETKLEKPRQEKLRVRVKLTSVVLRLNNDGQLLATLTLSTADVAVMLRGPTIRIAVRLGSLSLLDNVERKIADPDFRKLLTIQGDELADFTYETFDSNDPQTYPGYDSSIWLRTGSLRFTFTEEPVRELLRFFAKFAQMKAVYDAATTAASAQASQLQQRATKMHYDVIIKTPILVLPRTASSADAITANLGEIFAHNTFPSQDDGHIVTKIEAGLRHIRLASRLEHEGHTHHVQMIDDVNIIVDMTQEDHLGHENSSTEANTRILAQMSDVQIKLTQEQYIFVMALTKSIPRAFAWEDETENVPGQPPPLPSRNSDMKTVQAAKEVGPSGPTVDLLPELGTIAHEADRDIEVFPSMDLHFRVNLINVELFTDAATSQESLNKASLAKFAINGTDVKFKMLSNSAMEADVALKSFTVSDTRPDKDTKFREIIPAVKHNAHQFVLNYTMSAGANASSLALVTVDSPNIIFSLDPAFALMNFFMSAFPSAPAEASASSGKVSQQAKTSTSKPQTKQDSSPPSENTMAFRVNVLDPTIILLAAPERADTEAIVLSIKQILLSQQGVLALKVDQMGMLMRRMNRPKESLRFLDDFDVTMSMDSRMSAARQVTSIEIDVEPLIFRVSYRDIMLITTVVNKAIELSASSTQAAQQQQSVQKPAGRTSSSVSGRERTSRRSMAQVGAENQITYGNDPQDAVLNAELIMTKEVLKASVAGLQLILIGDLHSLPIVDMSLQRFAVSVRDWSGNMRMETSVNAYVNYFNLSCSHWEPLIDPWTFSLNMDKTITPPSTNFTVSSKRRLELNVTTTLIETALTYVTTINDQSIQATSNRDTTPFELRNRTGYRIAVWPDVEDKRQRPAPQYLEDGDNIPWRFEDWKSTREHIKESNSNTLSLQIEGMPWERLKHISVDREGEFPVSLRPKLNQVPHRLICEVKLKDNVKVITFRSSFQVENSTLVPVELVVLDTNGHLTSIIRKIPPGETCPVPIEAAYHNRIKLRPDPGFDYGWSVESPNWQELTKKSTRVITCPTADKNEAPFRFQCYTEYDKQDPMSRVYPKLTLRLRAPVEIENLLPYDIQYRIFDKNLNHNWSSFLRKGGVSPIHVVQLSHLLLLSVDIQSSVFSPSEFAIIATDNPDDFPVEKALTLTDAESLKLNLRLHYFRYPDSGGAFKVQIYSPYIFINQTGLPFALKARSWTGGAKLVAGQDSGTGAPERKEPMPFLFSHNSNDRRNRVLMRVGNSAWSKPISFEAIGSETEVVIPSSTKNEEIHLGLTVEDGLGKFKLSKVVKLKPRYLVRNNLDEPINLREAGAAEVVTAEPGKRIPLHFLRVGASKQMTLAYPGLNNKWTAPFNIEDIGSVHLRIAKAGQHQHLIRTEVLLDGPTIFITISQETGPWPYMLRNESDHTVTFMQATERKDSGKSMDEQVGKRYELKPKSKMKYAWDYPAMQDKLIKLVVNGRERNVNILEIGSLLPFKFSTPNGRGNSVIALDVRADGPTQTLVLSNWSEAMSHYKLKRQNSTFSRTDSVVSRDGGFEIADVDTHVMSAFKVDLEGVGISLINKHVQELAYISFRGLEFSTAESQTTTSINVVCKWIQIDNQLFGGLFPIVLYPSVVPKDGKDLEVHPTLQVALIRLKDQSHGVMHIKYASILLQEITAELDEDFLFALYDFSKLKGASWEAVADENSDFIEHPKEIPEPHASIAGQDDIYFEVLHLQPIALNLSFMRTERVNADERVSSRNPLIFFFNALTMALGNVNDAPVRLNALVLENVRLSPAVLQQRIVYHYGQGFLLQLYRVLGSADFLGNPVGLFTNVSSGVADIFYEPYQGLVMHGNKELGLGIARGASSFVKKTVFGVTDSVSKVTGSIGKGLAAATMDKDFQSRRRMSRFRNKPKHALYGITAGANSFFTSVASGFEGLALKPLEGAEQGGAAGFFKGVGKGIVGAITKPAVGVFDLASNVTEGMRNTTVVFDQNDIDRVRLPRFIAADGVVRPYSDREALGQTWLKNVDNGRLMKENYVAHVDVEDAESDAVAMLTTTRVLLIRTLKLKVLLEIPLAELSSISLEAQGIALVLQGNSERPFLKIPDSGTRNFFFKHAANVVRQYNARAS</sequence>
<evidence type="ECO:0000259" key="5">
    <source>
        <dbReference type="Pfam" id="PF12624"/>
    </source>
</evidence>
<feature type="compositionally biased region" description="Polar residues" evidence="4">
    <location>
        <begin position="1624"/>
        <end position="1650"/>
    </location>
</feature>
<proteinExistence type="inferred from homology"/>
<evidence type="ECO:0000256" key="3">
    <source>
        <dbReference type="ARBA" id="ARBA00023055"/>
    </source>
</evidence>
<dbReference type="GO" id="GO:0006869">
    <property type="term" value="P:lipid transport"/>
    <property type="evidence" value="ECO:0007669"/>
    <property type="project" value="UniProtKB-KW"/>
</dbReference>
<dbReference type="GO" id="GO:0045053">
    <property type="term" value="P:protein retention in Golgi apparatus"/>
    <property type="evidence" value="ECO:0007669"/>
    <property type="project" value="TreeGrafter"/>
</dbReference>
<dbReference type="InterPro" id="IPR009543">
    <property type="entry name" value="VPS13_VAB"/>
</dbReference>
<dbReference type="Pfam" id="PF25037">
    <property type="entry name" value="VPS13_C"/>
    <property type="match status" value="1"/>
</dbReference>
<dbReference type="GO" id="GO:0007005">
    <property type="term" value="P:mitochondrion organization"/>
    <property type="evidence" value="ECO:0007669"/>
    <property type="project" value="TreeGrafter"/>
</dbReference>
<dbReference type="InterPro" id="IPR026847">
    <property type="entry name" value="VPS13"/>
</dbReference>
<dbReference type="Pfam" id="PF12624">
    <property type="entry name" value="VPS13_N"/>
    <property type="match status" value="1"/>
</dbReference>
<feature type="domain" description="VPS13-like middle region" evidence="6">
    <location>
        <begin position="1154"/>
        <end position="1946"/>
    </location>
</feature>
<feature type="region of interest" description="Disordered" evidence="4">
    <location>
        <begin position="1775"/>
        <end position="1809"/>
    </location>
</feature>
<dbReference type="PIRSF" id="PIRSF037235">
    <property type="entry name" value="VPS13_fungi"/>
    <property type="match status" value="1"/>
</dbReference>
<dbReference type="GO" id="GO:0045324">
    <property type="term" value="P:late endosome to vacuole transport"/>
    <property type="evidence" value="ECO:0007669"/>
    <property type="project" value="TreeGrafter"/>
</dbReference>